<dbReference type="InterPro" id="IPR020823">
    <property type="entry name" value="Cell_div_FtsA"/>
</dbReference>
<dbReference type="AlphaFoldDB" id="A0A0G1XUE8"/>
<evidence type="ECO:0000256" key="2">
    <source>
        <dbReference type="ARBA" id="ARBA00022618"/>
    </source>
</evidence>
<comment type="caution">
    <text evidence="6">The sequence shown here is derived from an EMBL/GenBank/DDBJ whole genome shotgun (WGS) entry which is preliminary data.</text>
</comment>
<dbReference type="Gene3D" id="3.30.1490.110">
    <property type="match status" value="1"/>
</dbReference>
<keyword evidence="1" id="KW-1003">Cell membrane</keyword>
<dbReference type="InterPro" id="IPR003494">
    <property type="entry name" value="SHS2_FtsA"/>
</dbReference>
<evidence type="ECO:0000256" key="1">
    <source>
        <dbReference type="ARBA" id="ARBA00022475"/>
    </source>
</evidence>
<accession>A0A0G1XUE8</accession>
<dbReference type="GO" id="GO:0009898">
    <property type="term" value="C:cytoplasmic side of plasma membrane"/>
    <property type="evidence" value="ECO:0007669"/>
    <property type="project" value="TreeGrafter"/>
</dbReference>
<protein>
    <submittedName>
        <fullName evidence="6">Cell division protein ftsA</fullName>
    </submittedName>
</protein>
<dbReference type="Proteomes" id="UP000034290">
    <property type="component" value="Unassembled WGS sequence"/>
</dbReference>
<evidence type="ECO:0000259" key="5">
    <source>
        <dbReference type="SMART" id="SM00842"/>
    </source>
</evidence>
<dbReference type="InterPro" id="IPR050696">
    <property type="entry name" value="FtsA/MreB"/>
</dbReference>
<evidence type="ECO:0000256" key="3">
    <source>
        <dbReference type="ARBA" id="ARBA00023136"/>
    </source>
</evidence>
<dbReference type="Gene3D" id="3.30.420.40">
    <property type="match status" value="1"/>
</dbReference>
<dbReference type="GO" id="GO:0051301">
    <property type="term" value="P:cell division"/>
    <property type="evidence" value="ECO:0007669"/>
    <property type="project" value="UniProtKB-KW"/>
</dbReference>
<keyword evidence="2 6" id="KW-0132">Cell division</keyword>
<dbReference type="SUPFAM" id="SSF53067">
    <property type="entry name" value="Actin-like ATPase domain"/>
    <property type="match status" value="2"/>
</dbReference>
<dbReference type="InterPro" id="IPR043129">
    <property type="entry name" value="ATPase_NBD"/>
</dbReference>
<keyword evidence="3" id="KW-0472">Membrane</keyword>
<dbReference type="CDD" id="cd24048">
    <property type="entry name" value="ASKHA_NBD_FtsA"/>
    <property type="match status" value="1"/>
</dbReference>
<dbReference type="GO" id="GO:0032153">
    <property type="term" value="C:cell division site"/>
    <property type="evidence" value="ECO:0007669"/>
    <property type="project" value="TreeGrafter"/>
</dbReference>
<gene>
    <name evidence="6" type="ORF">UY81_C0061G0004</name>
</gene>
<dbReference type="EMBL" id="LCRM01000061">
    <property type="protein sequence ID" value="KKW34808.1"/>
    <property type="molecule type" value="Genomic_DNA"/>
</dbReference>
<evidence type="ECO:0000313" key="6">
    <source>
        <dbReference type="EMBL" id="KKW34808.1"/>
    </source>
</evidence>
<keyword evidence="4" id="KW-0131">Cell cycle</keyword>
<feature type="domain" description="SHS2" evidence="5">
    <location>
        <begin position="1"/>
        <end position="128"/>
    </location>
</feature>
<name>A0A0G1XUE8_9BACT</name>
<proteinExistence type="predicted"/>
<evidence type="ECO:0000313" key="7">
    <source>
        <dbReference type="Proteomes" id="UP000034290"/>
    </source>
</evidence>
<sequence length="349" mass="37301">MTGIPIGSAWVGICGAHVIAQESKGVVGVARSDGEIREEDVDRAIDAARTVATPTNYEILHVIPKGFTVDGQRGIKDPVGMTGIRLEVDAVIIQGLSSQIKNLTKSVYRTGIDIDDLVFSILATSEAVITERQKELGVCVINIGASLTTMVVFEEGDVLHTAVLPIGAEHITSDVAIGLRTSLDVAEGVKLQMGTALPDSVGRKDEVNLMEYGAAEEELVSRRYIAEIIEARVDEIFEKIDEELVRCERSGMLPSGVLLTGGGAKLHGMLDVAKKRLRLPASLGIPLGISTVIDRVKDPAMATAVGLVAWGHVIAKTQGQQKLGSLFAKFAAVDQIRSGVMKWFKSLKP</sequence>
<dbReference type="Pfam" id="PF14450">
    <property type="entry name" value="FtsA"/>
    <property type="match status" value="1"/>
</dbReference>
<reference evidence="6 7" key="1">
    <citation type="journal article" date="2015" name="Nature">
        <title>rRNA introns, odd ribosomes, and small enigmatic genomes across a large radiation of phyla.</title>
        <authorList>
            <person name="Brown C.T."/>
            <person name="Hug L.A."/>
            <person name="Thomas B.C."/>
            <person name="Sharon I."/>
            <person name="Castelle C.J."/>
            <person name="Singh A."/>
            <person name="Wilkins M.J."/>
            <person name="Williams K.H."/>
            <person name="Banfield J.F."/>
        </authorList>
    </citation>
    <scope>NUCLEOTIDE SEQUENCE [LARGE SCALE GENOMIC DNA]</scope>
</reference>
<dbReference type="PANTHER" id="PTHR32432">
    <property type="entry name" value="CELL DIVISION PROTEIN FTSA-RELATED"/>
    <property type="match status" value="1"/>
</dbReference>
<dbReference type="Pfam" id="PF02491">
    <property type="entry name" value="SHS2_FTSA"/>
    <property type="match status" value="1"/>
</dbReference>
<organism evidence="6 7">
    <name type="scientific">Candidatus Giovannonibacteria bacterium GW2011_GWA2_53_7</name>
    <dbReference type="NCBI Taxonomy" id="1618650"/>
    <lineage>
        <taxon>Bacteria</taxon>
        <taxon>Candidatus Giovannoniibacteriota</taxon>
    </lineage>
</organism>
<dbReference type="PANTHER" id="PTHR32432:SF4">
    <property type="entry name" value="CELL DIVISION PROTEIN FTSA"/>
    <property type="match status" value="1"/>
</dbReference>
<dbReference type="SMART" id="SM00842">
    <property type="entry name" value="FtsA"/>
    <property type="match status" value="1"/>
</dbReference>
<evidence type="ECO:0000256" key="4">
    <source>
        <dbReference type="ARBA" id="ARBA00023306"/>
    </source>
</evidence>
<dbReference type="NCBIfam" id="TIGR01174">
    <property type="entry name" value="ftsA"/>
    <property type="match status" value="1"/>
</dbReference>